<dbReference type="GO" id="GO:0003700">
    <property type="term" value="F:DNA-binding transcription factor activity"/>
    <property type="evidence" value="ECO:0007669"/>
    <property type="project" value="InterPro"/>
</dbReference>
<dbReference type="Gene3D" id="3.40.50.1360">
    <property type="match status" value="1"/>
</dbReference>
<feature type="domain" description="HTH deoR-type" evidence="4">
    <location>
        <begin position="4"/>
        <end position="59"/>
    </location>
</feature>
<dbReference type="SUPFAM" id="SSF100950">
    <property type="entry name" value="NagB/RpiA/CoA transferase-like"/>
    <property type="match status" value="1"/>
</dbReference>
<dbReference type="InterPro" id="IPR014036">
    <property type="entry name" value="DeoR-like_C"/>
</dbReference>
<reference evidence="5 6" key="1">
    <citation type="submission" date="2017-10" db="EMBL/GenBank/DDBJ databases">
        <title>Sequencing the genomes of 1000 actinobacteria strains.</title>
        <authorList>
            <person name="Klenk H.-P."/>
        </authorList>
    </citation>
    <scope>NUCLEOTIDE SEQUENCE [LARGE SCALE GENOMIC DNA]</scope>
    <source>
        <strain evidence="5 6">DSM 21798</strain>
    </source>
</reference>
<keyword evidence="6" id="KW-1185">Reference proteome</keyword>
<name>A0A2A9DZ22_9MICO</name>
<dbReference type="InterPro" id="IPR018356">
    <property type="entry name" value="Tscrpt_reg_HTH_DeoR_CS"/>
</dbReference>
<dbReference type="PANTHER" id="PTHR30363:SF44">
    <property type="entry name" value="AGA OPERON TRANSCRIPTIONAL REPRESSOR-RELATED"/>
    <property type="match status" value="1"/>
</dbReference>
<evidence type="ECO:0000313" key="6">
    <source>
        <dbReference type="Proteomes" id="UP000221369"/>
    </source>
</evidence>
<dbReference type="Proteomes" id="UP000221369">
    <property type="component" value="Unassembled WGS sequence"/>
</dbReference>
<dbReference type="SMART" id="SM01134">
    <property type="entry name" value="DeoRC"/>
    <property type="match status" value="1"/>
</dbReference>
<dbReference type="EMBL" id="PDJE01000001">
    <property type="protein sequence ID" value="PFG31180.1"/>
    <property type="molecule type" value="Genomic_DNA"/>
</dbReference>
<dbReference type="Gene3D" id="1.10.10.10">
    <property type="entry name" value="Winged helix-like DNA-binding domain superfamily/Winged helix DNA-binding domain"/>
    <property type="match status" value="1"/>
</dbReference>
<keyword evidence="2" id="KW-0238">DNA-binding</keyword>
<proteinExistence type="predicted"/>
<dbReference type="InterPro" id="IPR050313">
    <property type="entry name" value="Carb_Metab_HTH_regulators"/>
</dbReference>
<keyword evidence="3" id="KW-0804">Transcription</keyword>
<dbReference type="PROSITE" id="PS00894">
    <property type="entry name" value="HTH_DEOR_1"/>
    <property type="match status" value="1"/>
</dbReference>
<dbReference type="SUPFAM" id="SSF46785">
    <property type="entry name" value="Winged helix' DNA-binding domain"/>
    <property type="match status" value="1"/>
</dbReference>
<dbReference type="PROSITE" id="PS51000">
    <property type="entry name" value="HTH_DEOR_2"/>
    <property type="match status" value="1"/>
</dbReference>
<dbReference type="SMART" id="SM00420">
    <property type="entry name" value="HTH_DEOR"/>
    <property type="match status" value="1"/>
</dbReference>
<protein>
    <submittedName>
        <fullName evidence="5">DeoR family transcriptional regulator</fullName>
    </submittedName>
</protein>
<dbReference type="GO" id="GO:0003677">
    <property type="term" value="F:DNA binding"/>
    <property type="evidence" value="ECO:0007669"/>
    <property type="project" value="UniProtKB-KW"/>
</dbReference>
<accession>A0A2A9DZ22</accession>
<dbReference type="InterPro" id="IPR036390">
    <property type="entry name" value="WH_DNA-bd_sf"/>
</dbReference>
<evidence type="ECO:0000256" key="3">
    <source>
        <dbReference type="ARBA" id="ARBA00023163"/>
    </source>
</evidence>
<dbReference type="PANTHER" id="PTHR30363">
    <property type="entry name" value="HTH-TYPE TRANSCRIPTIONAL REGULATOR SRLR-RELATED"/>
    <property type="match status" value="1"/>
</dbReference>
<evidence type="ECO:0000256" key="1">
    <source>
        <dbReference type="ARBA" id="ARBA00023015"/>
    </source>
</evidence>
<dbReference type="AlphaFoldDB" id="A0A2A9DZ22"/>
<evidence type="ECO:0000256" key="2">
    <source>
        <dbReference type="ARBA" id="ARBA00023125"/>
    </source>
</evidence>
<dbReference type="Pfam" id="PF00455">
    <property type="entry name" value="DeoRC"/>
    <property type="match status" value="1"/>
</dbReference>
<dbReference type="RefSeq" id="WP_098407553.1">
    <property type="nucleotide sequence ID" value="NZ_PDJE01000001.1"/>
</dbReference>
<organism evidence="5 6">
    <name type="scientific">Paramicrobacterium agarici</name>
    <dbReference type="NCBI Taxonomy" id="630514"/>
    <lineage>
        <taxon>Bacteria</taxon>
        <taxon>Bacillati</taxon>
        <taxon>Actinomycetota</taxon>
        <taxon>Actinomycetes</taxon>
        <taxon>Micrococcales</taxon>
        <taxon>Microbacteriaceae</taxon>
        <taxon>Paramicrobacterium</taxon>
    </lineage>
</organism>
<evidence type="ECO:0000259" key="4">
    <source>
        <dbReference type="PROSITE" id="PS51000"/>
    </source>
</evidence>
<gene>
    <name evidence="5" type="ORF">ATJ78_2135</name>
</gene>
<evidence type="ECO:0000313" key="5">
    <source>
        <dbReference type="EMBL" id="PFG31180.1"/>
    </source>
</evidence>
<dbReference type="InterPro" id="IPR037171">
    <property type="entry name" value="NagB/RpiA_transferase-like"/>
</dbReference>
<dbReference type="InterPro" id="IPR036388">
    <property type="entry name" value="WH-like_DNA-bd_sf"/>
</dbReference>
<dbReference type="Pfam" id="PF08220">
    <property type="entry name" value="HTH_DeoR"/>
    <property type="match status" value="1"/>
</dbReference>
<keyword evidence="1" id="KW-0805">Transcription regulation</keyword>
<comment type="caution">
    <text evidence="5">The sequence shown here is derived from an EMBL/GenBank/DDBJ whole genome shotgun (WGS) entry which is preliminary data.</text>
</comment>
<dbReference type="InterPro" id="IPR001034">
    <property type="entry name" value="DeoR_HTH"/>
</dbReference>
<dbReference type="PRINTS" id="PR00037">
    <property type="entry name" value="HTHLACR"/>
</dbReference>
<sequence length="257" mass="28509">MSKTTDRHERIREYMASRAFVNIHELAIAAGTSEVTVRRDLRALEQRGVVVREHGGARLADDLTEAQERFTSRELRNPHGKSEIGQRAVSLIDRGEHVAMNDGTTVMQVAMALESRREPATVTTNALNVALRLSESDSIDVYVLGGLVRRASYGTYQPDSSVIDRLHFDTAVLGVESMSKRGVTVDHPFDLAIAQAMIRQADRVVIVADESKWRRKGRMELATWDEIDVLVTDSAPTADLNQLLLDSGTETLTPETL</sequence>